<evidence type="ECO:0000259" key="2">
    <source>
        <dbReference type="SMART" id="SM00651"/>
    </source>
</evidence>
<dbReference type="PANTHER" id="PTHR13110">
    <property type="entry name" value="U6 SNRNA-ASSOCIATED SM-LIKE PROTEIN LSM3"/>
    <property type="match status" value="1"/>
</dbReference>
<feature type="region of interest" description="Disordered" evidence="1">
    <location>
        <begin position="91"/>
        <end position="124"/>
    </location>
</feature>
<dbReference type="InterPro" id="IPR001163">
    <property type="entry name" value="Sm_dom_euk/arc"/>
</dbReference>
<evidence type="ECO:0000313" key="4">
    <source>
        <dbReference type="Proteomes" id="UP001212997"/>
    </source>
</evidence>
<proteinExistence type="predicted"/>
<evidence type="ECO:0000256" key="1">
    <source>
        <dbReference type="SAM" id="MobiDB-lite"/>
    </source>
</evidence>
<dbReference type="SMART" id="SM00651">
    <property type="entry name" value="Sm"/>
    <property type="match status" value="1"/>
</dbReference>
<organism evidence="3 4">
    <name type="scientific">Meripilus lineatus</name>
    <dbReference type="NCBI Taxonomy" id="2056292"/>
    <lineage>
        <taxon>Eukaryota</taxon>
        <taxon>Fungi</taxon>
        <taxon>Dikarya</taxon>
        <taxon>Basidiomycota</taxon>
        <taxon>Agaricomycotina</taxon>
        <taxon>Agaricomycetes</taxon>
        <taxon>Polyporales</taxon>
        <taxon>Meripilaceae</taxon>
        <taxon>Meripilus</taxon>
    </lineage>
</organism>
<dbReference type="GO" id="GO:0032991">
    <property type="term" value="C:protein-containing complex"/>
    <property type="evidence" value="ECO:0007669"/>
    <property type="project" value="UniProtKB-ARBA"/>
</dbReference>
<keyword evidence="4" id="KW-1185">Reference proteome</keyword>
<reference evidence="3" key="1">
    <citation type="submission" date="2022-07" db="EMBL/GenBank/DDBJ databases">
        <title>Genome Sequence of Physisporinus lineatus.</title>
        <authorList>
            <person name="Buettner E."/>
        </authorList>
    </citation>
    <scope>NUCLEOTIDE SEQUENCE</scope>
    <source>
        <strain evidence="3">VT162</strain>
    </source>
</reference>
<comment type="caution">
    <text evidence="3">The sequence shown here is derived from an EMBL/GenBank/DDBJ whole genome shotgun (WGS) entry which is preliminary data.</text>
</comment>
<dbReference type="InterPro" id="IPR040002">
    <property type="entry name" value="Sm-like_LSM3"/>
</dbReference>
<dbReference type="EMBL" id="JANAWD010000556">
    <property type="protein sequence ID" value="KAJ3477892.1"/>
    <property type="molecule type" value="Genomic_DNA"/>
</dbReference>
<dbReference type="SUPFAM" id="SSF50182">
    <property type="entry name" value="Sm-like ribonucleoproteins"/>
    <property type="match status" value="1"/>
</dbReference>
<dbReference type="InterPro" id="IPR010920">
    <property type="entry name" value="LSM_dom_sf"/>
</dbReference>
<evidence type="ECO:0000313" key="3">
    <source>
        <dbReference type="EMBL" id="KAJ3477892.1"/>
    </source>
</evidence>
<feature type="domain" description="Sm" evidence="2">
    <location>
        <begin position="13"/>
        <end position="58"/>
    </location>
</feature>
<dbReference type="Proteomes" id="UP001212997">
    <property type="component" value="Unassembled WGS sequence"/>
</dbReference>
<dbReference type="Pfam" id="PF01423">
    <property type="entry name" value="LSM"/>
    <property type="match status" value="1"/>
</dbReference>
<dbReference type="Gene3D" id="2.30.30.100">
    <property type="match status" value="1"/>
</dbReference>
<sequence length="124" mass="14019">MDPSTSGIQEPFDLIRLSLSERVFVKLRGDRELTGILHAYDGHMNLILSDVEETIMIVDQADGALEGQAVNVRASSNPTFCQSSYPQIGRKKEDEYAVRPRGRRDTREFSNAPPFHTPDRSNHF</sequence>
<accession>A0AAD5UU78</accession>
<dbReference type="GO" id="GO:0003723">
    <property type="term" value="F:RNA binding"/>
    <property type="evidence" value="ECO:0007669"/>
    <property type="project" value="InterPro"/>
</dbReference>
<feature type="compositionally biased region" description="Basic and acidic residues" evidence="1">
    <location>
        <begin position="91"/>
        <end position="108"/>
    </location>
</feature>
<protein>
    <recommendedName>
        <fullName evidence="2">Sm domain-containing protein</fullName>
    </recommendedName>
</protein>
<gene>
    <name evidence="3" type="ORF">NLI96_g10156</name>
</gene>
<name>A0AAD5UU78_9APHY</name>
<dbReference type="AlphaFoldDB" id="A0AAD5UU78"/>